<dbReference type="RefSeq" id="YP_010043022.1">
    <property type="nucleotide sequence ID" value="NC_054237.1"/>
</dbReference>
<organism evidence="2">
    <name type="scientific">Ampullaceana lagotis</name>
    <dbReference type="NCBI Taxonomy" id="161081"/>
    <lineage>
        <taxon>Eukaryota</taxon>
        <taxon>Metazoa</taxon>
        <taxon>Spiralia</taxon>
        <taxon>Lophotrochozoa</taxon>
        <taxon>Mollusca</taxon>
        <taxon>Gastropoda</taxon>
        <taxon>Heterobranchia</taxon>
        <taxon>Euthyneura</taxon>
        <taxon>Panpulmonata</taxon>
        <taxon>Hygrophila</taxon>
        <taxon>Lymnaeoidea</taxon>
        <taxon>Lymnaeidae</taxon>
        <taxon>Ampullaceana</taxon>
    </lineage>
</organism>
<dbReference type="GeneID" id="63650636"/>
<name>A0A7S8HQ48_9GAST</name>
<dbReference type="AlphaFoldDB" id="A0A7S8HQ48"/>
<keyword evidence="1" id="KW-0812">Transmembrane</keyword>
<keyword evidence="1" id="KW-1133">Transmembrane helix</keyword>
<proteinExistence type="predicted"/>
<protein>
    <submittedName>
        <fullName evidence="2">ATP synthase F0 subunit 8</fullName>
    </submittedName>
</protein>
<reference evidence="2" key="1">
    <citation type="journal article" date="2019" name="Mitochondrial DNA Part B Resour">
        <title>Complete mitochondrial genome of the radicine pond snail Radix plicatula (Gastropoda: Lymnaeidae).</title>
        <authorList>
            <person name="Qin D.-M."/>
            <person name="Huang X.-C."/>
            <person name="Yang L.-M."/>
            <person name="Liu X.-J."/>
            <person name="Wu R.-W."/>
            <person name="Ouyang S."/>
            <person name="Wu X.-P."/>
            <person name="Wang S.-H."/>
        </authorList>
    </citation>
    <scope>NUCLEOTIDE SEQUENCE</scope>
</reference>
<sequence>MPQLSPTSGYLIFLCVLFSLLFLMMFSNTKTLMKTTPREGSSKFVLFFGGSLMHSF</sequence>
<gene>
    <name evidence="2" type="primary">atp8</name>
</gene>
<keyword evidence="1" id="KW-0472">Membrane</keyword>
<accession>A0A7S8HQ48</accession>
<evidence type="ECO:0000256" key="1">
    <source>
        <dbReference type="SAM" id="Phobius"/>
    </source>
</evidence>
<feature type="transmembrane region" description="Helical" evidence="1">
    <location>
        <begin position="6"/>
        <end position="26"/>
    </location>
</feature>
<evidence type="ECO:0000313" key="2">
    <source>
        <dbReference type="EMBL" id="QPC56787.1"/>
    </source>
</evidence>
<dbReference type="EMBL" id="MN175602">
    <property type="protein sequence ID" value="QPC56787.1"/>
    <property type="molecule type" value="Genomic_DNA"/>
</dbReference>
<keyword evidence="2" id="KW-0496">Mitochondrion</keyword>
<geneLocation type="mitochondrion" evidence="2"/>